<dbReference type="InterPro" id="IPR017805">
    <property type="entry name" value="SAM_MeTrfase_EasF-type_put"/>
</dbReference>
<gene>
    <name evidence="4" type="ORF">BP5553_04570</name>
</gene>
<dbReference type="AlphaFoldDB" id="A0A370TNP6"/>
<evidence type="ECO:0000313" key="5">
    <source>
        <dbReference type="Proteomes" id="UP000254866"/>
    </source>
</evidence>
<dbReference type="RefSeq" id="XP_031869793.1">
    <property type="nucleotide sequence ID" value="XM_032013193.1"/>
</dbReference>
<evidence type="ECO:0000256" key="1">
    <source>
        <dbReference type="ARBA" id="ARBA00022603"/>
    </source>
</evidence>
<dbReference type="GeneID" id="43597419"/>
<dbReference type="GO" id="GO:0008168">
    <property type="term" value="F:methyltransferase activity"/>
    <property type="evidence" value="ECO:0007669"/>
    <property type="project" value="UniProtKB-KW"/>
</dbReference>
<proteinExistence type="predicted"/>
<dbReference type="NCBIfam" id="TIGR03439">
    <property type="entry name" value="methyl_EasF"/>
    <property type="match status" value="1"/>
</dbReference>
<dbReference type="OrthoDB" id="659at2759"/>
<dbReference type="GO" id="GO:0032259">
    <property type="term" value="P:methylation"/>
    <property type="evidence" value="ECO:0007669"/>
    <property type="project" value="UniProtKB-KW"/>
</dbReference>
<dbReference type="Proteomes" id="UP000254866">
    <property type="component" value="Unassembled WGS sequence"/>
</dbReference>
<evidence type="ECO:0000256" key="2">
    <source>
        <dbReference type="ARBA" id="ARBA00022679"/>
    </source>
</evidence>
<accession>A0A370TNP6</accession>
<dbReference type="EMBL" id="NPIC01000003">
    <property type="protein sequence ID" value="RDL37137.1"/>
    <property type="molecule type" value="Genomic_DNA"/>
</dbReference>
<name>A0A370TNP6_9HELO</name>
<feature type="domain" description="Histidine-specific methyltransferase SAM-dependent" evidence="3">
    <location>
        <begin position="95"/>
        <end position="399"/>
    </location>
</feature>
<protein>
    <recommendedName>
        <fullName evidence="3">Histidine-specific methyltransferase SAM-dependent domain-containing protein</fullName>
    </recommendedName>
</protein>
<dbReference type="PANTHER" id="PTHR43397">
    <property type="entry name" value="ERGOTHIONEINE BIOSYNTHESIS PROTEIN 1"/>
    <property type="match status" value="1"/>
</dbReference>
<dbReference type="PANTHER" id="PTHR43397:SF2">
    <property type="entry name" value="HISTIDINE-SPECIFIC METHYLTRANSFERASE SAM-DEPENDENT DOMAIN-CONTAINING PROTEIN"/>
    <property type="match status" value="1"/>
</dbReference>
<dbReference type="Pfam" id="PF10017">
    <property type="entry name" value="Methyltransf_33"/>
    <property type="match status" value="1"/>
</dbReference>
<dbReference type="InterPro" id="IPR051128">
    <property type="entry name" value="EgtD_Methyltrsf_superfamily"/>
</dbReference>
<dbReference type="InterPro" id="IPR019257">
    <property type="entry name" value="MeTrfase_dom"/>
</dbReference>
<keyword evidence="2" id="KW-0808">Transferase</keyword>
<comment type="caution">
    <text evidence="4">The sequence shown here is derived from an EMBL/GenBank/DDBJ whole genome shotgun (WGS) entry which is preliminary data.</text>
</comment>
<keyword evidence="1" id="KW-0489">Methyltransferase</keyword>
<evidence type="ECO:0000259" key="3">
    <source>
        <dbReference type="Pfam" id="PF10017"/>
    </source>
</evidence>
<keyword evidence="5" id="KW-1185">Reference proteome</keyword>
<dbReference type="InterPro" id="IPR029063">
    <property type="entry name" value="SAM-dependent_MTases_sf"/>
</dbReference>
<organism evidence="4 5">
    <name type="scientific">Venustampulla echinocandica</name>
    <dbReference type="NCBI Taxonomy" id="2656787"/>
    <lineage>
        <taxon>Eukaryota</taxon>
        <taxon>Fungi</taxon>
        <taxon>Dikarya</taxon>
        <taxon>Ascomycota</taxon>
        <taxon>Pezizomycotina</taxon>
        <taxon>Leotiomycetes</taxon>
        <taxon>Helotiales</taxon>
        <taxon>Pleuroascaceae</taxon>
        <taxon>Venustampulla</taxon>
    </lineage>
</organism>
<dbReference type="Gene3D" id="3.40.50.150">
    <property type="entry name" value="Vaccinia Virus protein VP39"/>
    <property type="match status" value="1"/>
</dbReference>
<evidence type="ECO:0000313" key="4">
    <source>
        <dbReference type="EMBL" id="RDL37137.1"/>
    </source>
</evidence>
<sequence>MTTLTQINQHGVLGIPSQKSCNGFIDSYHKSPIVTTREIYTHRSSNGHEAQLLETPVITGEAHLDSQSFQKALLASDQRVLDIRSKGSCPLDLHAKTLEGLSQPSGSKFLPSLLLWDNKGQGLYGDILETKHYYPYRVENELLEQQIHDIGKKVASTGCEVLLELGAGNMQKTTLLLNAIDAHGIQLTYYALDVDHAELESSLSGLEARTNLQNIKLRGLLGTYEDGANWLSTAQEVRNKRKTLVWLGNSIANFTPHEASELLGSFTKLQAGQSLPGFVLGIDGCQDKSMIECAYDTPGGQSRRWIKYILEAARNHLGPEAAELLDDDNWRVEGGWDAQNLRFENYLSAAIPIACTIGDTRISIKRGERVHILRSGKWSKSDVGSICAKQSLDIAEWWNGLEVDYV</sequence>
<reference evidence="4 5" key="1">
    <citation type="journal article" date="2018" name="IMA Fungus">
        <title>IMA Genome-F 9: Draft genome sequence of Annulohypoxylon stygium, Aspergillus mulundensis, Berkeleyomyces basicola (syn. Thielaviopsis basicola), Ceratocystis smalleyi, two Cercospora beticola strains, Coleophoma cylindrospora, Fusarium fracticaudum, Phialophora cf. hyalina, and Morchella septimelata.</title>
        <authorList>
            <person name="Wingfield B.D."/>
            <person name="Bills G.F."/>
            <person name="Dong Y."/>
            <person name="Huang W."/>
            <person name="Nel W.J."/>
            <person name="Swalarsk-Parry B.S."/>
            <person name="Vaghefi N."/>
            <person name="Wilken P.M."/>
            <person name="An Z."/>
            <person name="de Beer Z.W."/>
            <person name="De Vos L."/>
            <person name="Chen L."/>
            <person name="Duong T.A."/>
            <person name="Gao Y."/>
            <person name="Hammerbacher A."/>
            <person name="Kikkert J.R."/>
            <person name="Li Y."/>
            <person name="Li H."/>
            <person name="Li K."/>
            <person name="Li Q."/>
            <person name="Liu X."/>
            <person name="Ma X."/>
            <person name="Naidoo K."/>
            <person name="Pethybridge S.J."/>
            <person name="Sun J."/>
            <person name="Steenkamp E.T."/>
            <person name="van der Nest M.A."/>
            <person name="van Wyk S."/>
            <person name="Wingfield M.J."/>
            <person name="Xiong C."/>
            <person name="Yue Q."/>
            <person name="Zhang X."/>
        </authorList>
    </citation>
    <scope>NUCLEOTIDE SEQUENCE [LARGE SCALE GENOMIC DNA]</scope>
    <source>
        <strain evidence="4 5">BP 5553</strain>
    </source>
</reference>